<dbReference type="Gene3D" id="2.60.40.10">
    <property type="entry name" value="Immunoglobulins"/>
    <property type="match status" value="1"/>
</dbReference>
<dbReference type="RefSeq" id="WP_207891908.1">
    <property type="nucleotide sequence ID" value="NZ_SMFX01000001.1"/>
</dbReference>
<sequence>MIKDFGRRAFIKKTLTLLSGLSMYGCGGGSGSSGTTPAPSPTPAPTPPAFLVHPSDQTAVKGDIATFETLASGAEPLFYQWQRNGLDIPGATGLTYTTSPTALGDDAVFSVIATNSAGSVTSLDAQLTVLPPKITADSTSVTVDSTLLTVDNSLI</sequence>
<dbReference type="Proteomes" id="UP000295707">
    <property type="component" value="Unassembled WGS sequence"/>
</dbReference>
<comment type="caution">
    <text evidence="2">The sequence shown here is derived from an EMBL/GenBank/DDBJ whole genome shotgun (WGS) entry which is preliminary data.</text>
</comment>
<name>A0A4R1HFC7_9GAMM</name>
<proteinExistence type="predicted"/>
<dbReference type="AlphaFoldDB" id="A0A4R1HFC7"/>
<dbReference type="SUPFAM" id="SSF48726">
    <property type="entry name" value="Immunoglobulin"/>
    <property type="match status" value="1"/>
</dbReference>
<evidence type="ECO:0000313" key="2">
    <source>
        <dbReference type="EMBL" id="TCK19481.1"/>
    </source>
</evidence>
<evidence type="ECO:0000256" key="1">
    <source>
        <dbReference type="SAM" id="MobiDB-lite"/>
    </source>
</evidence>
<dbReference type="InterPro" id="IPR013783">
    <property type="entry name" value="Ig-like_fold"/>
</dbReference>
<evidence type="ECO:0008006" key="4">
    <source>
        <dbReference type="Google" id="ProtNLM"/>
    </source>
</evidence>
<dbReference type="PROSITE" id="PS51257">
    <property type="entry name" value="PROKAR_LIPOPROTEIN"/>
    <property type="match status" value="1"/>
</dbReference>
<keyword evidence="3" id="KW-1185">Reference proteome</keyword>
<accession>A0A4R1HFC7</accession>
<organism evidence="2 3">
    <name type="scientific">Thiogranum longum</name>
    <dbReference type="NCBI Taxonomy" id="1537524"/>
    <lineage>
        <taxon>Bacteria</taxon>
        <taxon>Pseudomonadati</taxon>
        <taxon>Pseudomonadota</taxon>
        <taxon>Gammaproteobacteria</taxon>
        <taxon>Chromatiales</taxon>
        <taxon>Ectothiorhodospiraceae</taxon>
        <taxon>Thiogranum</taxon>
    </lineage>
</organism>
<feature type="compositionally biased region" description="Pro residues" evidence="1">
    <location>
        <begin position="38"/>
        <end position="48"/>
    </location>
</feature>
<evidence type="ECO:0000313" key="3">
    <source>
        <dbReference type="Proteomes" id="UP000295707"/>
    </source>
</evidence>
<protein>
    <recommendedName>
        <fullName evidence="4">Ig-like domain-containing protein</fullName>
    </recommendedName>
</protein>
<feature type="region of interest" description="Disordered" evidence="1">
    <location>
        <begin position="29"/>
        <end position="48"/>
    </location>
</feature>
<gene>
    <name evidence="2" type="ORF">DFR30_2792</name>
</gene>
<dbReference type="EMBL" id="SMFX01000001">
    <property type="protein sequence ID" value="TCK19481.1"/>
    <property type="molecule type" value="Genomic_DNA"/>
</dbReference>
<dbReference type="InterPro" id="IPR036179">
    <property type="entry name" value="Ig-like_dom_sf"/>
</dbReference>
<reference evidence="2 3" key="1">
    <citation type="submission" date="2019-03" db="EMBL/GenBank/DDBJ databases">
        <title>Genomic Encyclopedia of Type Strains, Phase IV (KMG-IV): sequencing the most valuable type-strain genomes for metagenomic binning, comparative biology and taxonomic classification.</title>
        <authorList>
            <person name="Goeker M."/>
        </authorList>
    </citation>
    <scope>NUCLEOTIDE SEQUENCE [LARGE SCALE GENOMIC DNA]</scope>
    <source>
        <strain evidence="2 3">DSM 19610</strain>
    </source>
</reference>